<proteinExistence type="predicted"/>
<evidence type="ECO:0000256" key="1">
    <source>
        <dbReference type="SAM" id="MobiDB-lite"/>
    </source>
</evidence>
<comment type="caution">
    <text evidence="2">The sequence shown here is derived from an EMBL/GenBank/DDBJ whole genome shotgun (WGS) entry which is preliminary data.</text>
</comment>
<sequence length="82" mass="9376">MPSNVEEERYMKAKFSLTAYLACWLVLKLCKKACEKRLSASNKGLSETTVRKPARETEEENTSEKAKCYNEVPSQLESHKTC</sequence>
<dbReference type="Proteomes" id="UP000050525">
    <property type="component" value="Unassembled WGS sequence"/>
</dbReference>
<dbReference type="STRING" id="8496.A0A151NVH1"/>
<feature type="region of interest" description="Disordered" evidence="1">
    <location>
        <begin position="41"/>
        <end position="66"/>
    </location>
</feature>
<accession>A0A151NVH1</accession>
<dbReference type="EMBL" id="AKHW03001930">
    <property type="protein sequence ID" value="KYO40425.1"/>
    <property type="molecule type" value="Genomic_DNA"/>
</dbReference>
<feature type="compositionally biased region" description="Basic and acidic residues" evidence="1">
    <location>
        <begin position="49"/>
        <end position="66"/>
    </location>
</feature>
<protein>
    <submittedName>
        <fullName evidence="2">Uncharacterized protein</fullName>
    </submittedName>
</protein>
<organism evidence="2 3">
    <name type="scientific">Alligator mississippiensis</name>
    <name type="common">American alligator</name>
    <dbReference type="NCBI Taxonomy" id="8496"/>
    <lineage>
        <taxon>Eukaryota</taxon>
        <taxon>Metazoa</taxon>
        <taxon>Chordata</taxon>
        <taxon>Craniata</taxon>
        <taxon>Vertebrata</taxon>
        <taxon>Euteleostomi</taxon>
        <taxon>Archelosauria</taxon>
        <taxon>Archosauria</taxon>
        <taxon>Crocodylia</taxon>
        <taxon>Alligatoridae</taxon>
        <taxon>Alligatorinae</taxon>
        <taxon>Alligator</taxon>
    </lineage>
</organism>
<dbReference type="AlphaFoldDB" id="A0A151NVH1"/>
<keyword evidence="3" id="KW-1185">Reference proteome</keyword>
<gene>
    <name evidence="2" type="ORF">Y1Q_0013240</name>
</gene>
<evidence type="ECO:0000313" key="2">
    <source>
        <dbReference type="EMBL" id="KYO40425.1"/>
    </source>
</evidence>
<reference evidence="2 3" key="1">
    <citation type="journal article" date="2012" name="Genome Biol.">
        <title>Sequencing three crocodilian genomes to illuminate the evolution of archosaurs and amniotes.</title>
        <authorList>
            <person name="St John J.A."/>
            <person name="Braun E.L."/>
            <person name="Isberg S.R."/>
            <person name="Miles L.G."/>
            <person name="Chong A.Y."/>
            <person name="Gongora J."/>
            <person name="Dalzell P."/>
            <person name="Moran C."/>
            <person name="Bed'hom B."/>
            <person name="Abzhanov A."/>
            <person name="Burgess S.C."/>
            <person name="Cooksey A.M."/>
            <person name="Castoe T.A."/>
            <person name="Crawford N.G."/>
            <person name="Densmore L.D."/>
            <person name="Drew J.C."/>
            <person name="Edwards S.V."/>
            <person name="Faircloth B.C."/>
            <person name="Fujita M.K."/>
            <person name="Greenwold M.J."/>
            <person name="Hoffmann F.G."/>
            <person name="Howard J.M."/>
            <person name="Iguchi T."/>
            <person name="Janes D.E."/>
            <person name="Khan S.Y."/>
            <person name="Kohno S."/>
            <person name="de Koning A.J."/>
            <person name="Lance S.L."/>
            <person name="McCarthy F.M."/>
            <person name="McCormack J.E."/>
            <person name="Merchant M.E."/>
            <person name="Peterson D.G."/>
            <person name="Pollock D.D."/>
            <person name="Pourmand N."/>
            <person name="Raney B.J."/>
            <person name="Roessler K.A."/>
            <person name="Sanford J.R."/>
            <person name="Sawyer R.H."/>
            <person name="Schmidt C.J."/>
            <person name="Triplett E.W."/>
            <person name="Tuberville T.D."/>
            <person name="Venegas-Anaya M."/>
            <person name="Howard J.T."/>
            <person name="Jarvis E.D."/>
            <person name="Guillette L.J.Jr."/>
            <person name="Glenn T.C."/>
            <person name="Green R.E."/>
            <person name="Ray D.A."/>
        </authorList>
    </citation>
    <scope>NUCLEOTIDE SEQUENCE [LARGE SCALE GENOMIC DNA]</scope>
    <source>
        <strain evidence="2">KSC_2009_1</strain>
    </source>
</reference>
<evidence type="ECO:0000313" key="3">
    <source>
        <dbReference type="Proteomes" id="UP000050525"/>
    </source>
</evidence>
<name>A0A151NVH1_ALLMI</name>